<dbReference type="AlphaFoldDB" id="A0A2J8HV92"/>
<evidence type="ECO:0000313" key="3">
    <source>
        <dbReference type="EMBL" id="PNI04231.1"/>
    </source>
</evidence>
<dbReference type="EMBL" id="QLTR01000037">
    <property type="protein sequence ID" value="RAS57110.1"/>
    <property type="molecule type" value="Genomic_DNA"/>
</dbReference>
<dbReference type="RefSeq" id="WP_102966612.1">
    <property type="nucleotide sequence ID" value="NZ_JAPWHJ010000009.1"/>
</dbReference>
<dbReference type="EMBL" id="POSM01000005">
    <property type="protein sequence ID" value="PNI02192.1"/>
    <property type="molecule type" value="Genomic_DNA"/>
</dbReference>
<dbReference type="InterPro" id="IPR016879">
    <property type="entry name" value="UCP028299"/>
</dbReference>
<feature type="chain" id="PRO_5044574877" evidence="1">
    <location>
        <begin position="20"/>
        <end position="114"/>
    </location>
</feature>
<reference evidence="4 7" key="2">
    <citation type="submission" date="2018-06" db="EMBL/GenBank/DDBJ databases">
        <title>Freshwater and sediment microbial communities from various areas in North America, analyzing microbe dynamics in response to fracking.</title>
        <authorList>
            <person name="Lamendella R."/>
        </authorList>
    </citation>
    <scope>NUCLEOTIDE SEQUENCE [LARGE SCALE GENOMIC DNA]</scope>
    <source>
        <strain evidence="4 7">99A</strain>
    </source>
</reference>
<name>A0A2J8HV92_VIBDI</name>
<accession>A0A2J8HV92</accession>
<feature type="signal peptide" evidence="1">
    <location>
        <begin position="1"/>
        <end position="19"/>
    </location>
</feature>
<dbReference type="Proteomes" id="UP000236547">
    <property type="component" value="Unassembled WGS sequence"/>
</dbReference>
<evidence type="ECO:0000313" key="6">
    <source>
        <dbReference type="Proteomes" id="UP000236547"/>
    </source>
</evidence>
<gene>
    <name evidence="3" type="ORF">C1N32_14670</name>
    <name evidence="2" type="ORF">C1O25_05595</name>
    <name evidence="4" type="ORF">DET48_1371</name>
</gene>
<dbReference type="Pfam" id="PF11777">
    <property type="entry name" value="DUF3316"/>
    <property type="match status" value="1"/>
</dbReference>
<evidence type="ECO:0000313" key="5">
    <source>
        <dbReference type="Proteomes" id="UP000236449"/>
    </source>
</evidence>
<evidence type="ECO:0000313" key="2">
    <source>
        <dbReference type="EMBL" id="PNI02192.1"/>
    </source>
</evidence>
<dbReference type="Proteomes" id="UP000248729">
    <property type="component" value="Unassembled WGS sequence"/>
</dbReference>
<dbReference type="Proteomes" id="UP000236449">
    <property type="component" value="Unassembled WGS sequence"/>
</dbReference>
<proteinExistence type="predicted"/>
<comment type="caution">
    <text evidence="3">The sequence shown here is derived from an EMBL/GenBank/DDBJ whole genome shotgun (WGS) entry which is preliminary data.</text>
</comment>
<organism evidence="3 5">
    <name type="scientific">Vibrio diazotrophicus</name>
    <dbReference type="NCBI Taxonomy" id="685"/>
    <lineage>
        <taxon>Bacteria</taxon>
        <taxon>Pseudomonadati</taxon>
        <taxon>Pseudomonadota</taxon>
        <taxon>Gammaproteobacteria</taxon>
        <taxon>Vibrionales</taxon>
        <taxon>Vibrionaceae</taxon>
        <taxon>Vibrio</taxon>
    </lineage>
</organism>
<evidence type="ECO:0000313" key="4">
    <source>
        <dbReference type="EMBL" id="RAS57110.1"/>
    </source>
</evidence>
<reference evidence="5 6" key="1">
    <citation type="submission" date="2018-01" db="EMBL/GenBank/DDBJ databases">
        <title>Draft genome sequences of six Vibrio diazotrophicus strains isolated from deep-sea sediments of the Baltic Sea.</title>
        <authorList>
            <person name="Castillo D."/>
            <person name="Vandieken V."/>
            <person name="Chiang O."/>
            <person name="Middelboe M."/>
        </authorList>
    </citation>
    <scope>NUCLEOTIDE SEQUENCE [LARGE SCALE GENOMIC DNA]</scope>
    <source>
        <strain evidence="3 5">60.27F</strain>
        <strain evidence="2 6">65.10M</strain>
    </source>
</reference>
<evidence type="ECO:0000256" key="1">
    <source>
        <dbReference type="SAM" id="SignalP"/>
    </source>
</evidence>
<protein>
    <submittedName>
        <fullName evidence="3">Acyl-CoA synthetase</fullName>
    </submittedName>
    <submittedName>
        <fullName evidence="4">Uncharacterized protein DUF3316</fullName>
    </submittedName>
</protein>
<keyword evidence="1" id="KW-0732">Signal</keyword>
<evidence type="ECO:0000313" key="7">
    <source>
        <dbReference type="Proteomes" id="UP000248729"/>
    </source>
</evidence>
<dbReference type="EMBL" id="POSK01000009">
    <property type="protein sequence ID" value="PNI04231.1"/>
    <property type="molecule type" value="Genomic_DNA"/>
</dbReference>
<sequence>MKALITLACSMLVAFTATAGPRETIHRDATLYSDSFASKQEAIDAGFNMYEALETASDSDLRWKLNTTGDTVIGGTMVVESAQVKIEEFPASRDTMQYRAIVEVDYNYEAISDN</sequence>
<keyword evidence="6" id="KW-1185">Reference proteome</keyword>
<dbReference type="OrthoDB" id="5904423at2"/>